<feature type="compositionally biased region" description="Basic and acidic residues" evidence="1">
    <location>
        <begin position="1"/>
        <end position="21"/>
    </location>
</feature>
<sequence>MLHLSTKDQEQRGAEREELGHASKNPAWASGSNPKKLPKEAKCGESVGSPLGRDENPHQ</sequence>
<feature type="region of interest" description="Disordered" evidence="1">
    <location>
        <begin position="1"/>
        <end position="59"/>
    </location>
</feature>
<evidence type="ECO:0000256" key="1">
    <source>
        <dbReference type="SAM" id="MobiDB-lite"/>
    </source>
</evidence>
<protein>
    <submittedName>
        <fullName evidence="2">Uncharacterized protein</fullName>
    </submittedName>
</protein>
<dbReference type="STRING" id="37928.SAMN04489742_2452"/>
<name>A0A1H1DIE0_9MICC</name>
<organism evidence="2 3">
    <name type="scientific">Crystallibacter crystallopoietes</name>
    <dbReference type="NCBI Taxonomy" id="37928"/>
    <lineage>
        <taxon>Bacteria</taxon>
        <taxon>Bacillati</taxon>
        <taxon>Actinomycetota</taxon>
        <taxon>Actinomycetes</taxon>
        <taxon>Micrococcales</taxon>
        <taxon>Micrococcaceae</taxon>
        <taxon>Crystallibacter</taxon>
    </lineage>
</organism>
<dbReference type="EMBL" id="FNKH01000002">
    <property type="protein sequence ID" value="SDQ75999.1"/>
    <property type="molecule type" value="Genomic_DNA"/>
</dbReference>
<evidence type="ECO:0000313" key="3">
    <source>
        <dbReference type="Proteomes" id="UP000181917"/>
    </source>
</evidence>
<dbReference type="Proteomes" id="UP000181917">
    <property type="component" value="Unassembled WGS sequence"/>
</dbReference>
<dbReference type="AlphaFoldDB" id="A0A1H1DIE0"/>
<gene>
    <name evidence="2" type="ORF">SAMN04489742_2452</name>
</gene>
<evidence type="ECO:0000313" key="2">
    <source>
        <dbReference type="EMBL" id="SDQ75999.1"/>
    </source>
</evidence>
<accession>A0A1H1DIE0</accession>
<reference evidence="2 3" key="1">
    <citation type="submission" date="2016-10" db="EMBL/GenBank/DDBJ databases">
        <authorList>
            <person name="de Groot N.N."/>
        </authorList>
    </citation>
    <scope>NUCLEOTIDE SEQUENCE [LARGE SCALE GENOMIC DNA]</scope>
    <source>
        <strain evidence="2 3">DSM 20117</strain>
    </source>
</reference>
<proteinExistence type="predicted"/>
<keyword evidence="3" id="KW-1185">Reference proteome</keyword>